<keyword evidence="3" id="KW-1185">Reference proteome</keyword>
<organism evidence="2 3">
    <name type="scientific">Methylocystis hirsuta</name>
    <dbReference type="NCBI Taxonomy" id="369798"/>
    <lineage>
        <taxon>Bacteria</taxon>
        <taxon>Pseudomonadati</taxon>
        <taxon>Pseudomonadota</taxon>
        <taxon>Alphaproteobacteria</taxon>
        <taxon>Hyphomicrobiales</taxon>
        <taxon>Methylocystaceae</taxon>
        <taxon>Methylocystis</taxon>
    </lineage>
</organism>
<dbReference type="EMBL" id="QWDD01000001">
    <property type="protein sequence ID" value="RNJ51409.1"/>
    <property type="molecule type" value="Genomic_DNA"/>
</dbReference>
<comment type="caution">
    <text evidence="2">The sequence shown here is derived from an EMBL/GenBank/DDBJ whole genome shotgun (WGS) entry which is preliminary data.</text>
</comment>
<dbReference type="SUPFAM" id="SSF56281">
    <property type="entry name" value="Metallo-hydrolase/oxidoreductase"/>
    <property type="match status" value="1"/>
</dbReference>
<reference evidence="2 3" key="1">
    <citation type="submission" date="2018-08" db="EMBL/GenBank/DDBJ databases">
        <title>Genome sequence of Methylocystis hirsuta CSC1, a methanotroph able to accumulate PHAs.</title>
        <authorList>
            <person name="Bordel S."/>
            <person name="Rodriguez E."/>
            <person name="Gancedo J."/>
            <person name="Munoz R."/>
        </authorList>
    </citation>
    <scope>NUCLEOTIDE SEQUENCE [LARGE SCALE GENOMIC DNA]</scope>
    <source>
        <strain evidence="2 3">CSC1</strain>
    </source>
</reference>
<proteinExistence type="predicted"/>
<evidence type="ECO:0000313" key="2">
    <source>
        <dbReference type="EMBL" id="RNJ51409.1"/>
    </source>
</evidence>
<evidence type="ECO:0000313" key="3">
    <source>
        <dbReference type="Proteomes" id="UP000268623"/>
    </source>
</evidence>
<protein>
    <submittedName>
        <fullName evidence="2">Ribonuclease Z</fullName>
        <ecNumber evidence="2">3.1.26.11</ecNumber>
    </submittedName>
</protein>
<dbReference type="OrthoDB" id="9800940at2"/>
<dbReference type="AlphaFoldDB" id="A0A3M9XSY5"/>
<keyword evidence="2" id="KW-0378">Hydrolase</keyword>
<dbReference type="Gene3D" id="3.60.15.10">
    <property type="entry name" value="Ribonuclease Z/Hydroxyacylglutathione hydrolase-like"/>
    <property type="match status" value="1"/>
</dbReference>
<dbReference type="PANTHER" id="PTHR46018:SF7">
    <property type="entry name" value="RIBONUCLEASE Z"/>
    <property type="match status" value="1"/>
</dbReference>
<dbReference type="NCBIfam" id="NF002558">
    <property type="entry name" value="PRK02126.1"/>
    <property type="match status" value="1"/>
</dbReference>
<dbReference type="PANTHER" id="PTHR46018">
    <property type="entry name" value="ZINC PHOSPHODIESTERASE ELAC PROTEIN 1"/>
    <property type="match status" value="1"/>
</dbReference>
<gene>
    <name evidence="2" type="ORF">D1O30_00075</name>
</gene>
<sequence>MPRHFDPALINDPFDDPGLYVDLVFEKRALLFDLGDLGRLSPRKMLRISDVFVTHLHMDHFAGFDQLLRRLLGREMTLGVYGPPGVIDAVEHKLKAYSWNLIGGYEGNLRFRVTEMDESGRAASASFSGRTQFARRDEEKRQSSEGLLLKESGIQVRATTLDHGLPVLAFALEERAHINIWRNKLGALGLAVGPWLRKFKEATLRGADDADLIKVAWADAEDEKPDALPFGMLKKEIMKISSGRKIAYVVDCAYTECNIERIVKLAEGADTLFIEGGFLERDSAAASKRRHLTARQAGTIARRAGVKRLVTFHYSPRCKGEGEELAREAQDAFLRAGSEKVDRLFR</sequence>
<dbReference type="InterPro" id="IPR036866">
    <property type="entry name" value="RibonucZ/Hydroxyglut_hydro"/>
</dbReference>
<feature type="domain" description="Metallo-beta-lactamase" evidence="1">
    <location>
        <begin position="44"/>
        <end position="124"/>
    </location>
</feature>
<evidence type="ECO:0000259" key="1">
    <source>
        <dbReference type="Pfam" id="PF12706"/>
    </source>
</evidence>
<dbReference type="Proteomes" id="UP000268623">
    <property type="component" value="Unassembled WGS sequence"/>
</dbReference>
<dbReference type="GO" id="GO:0042781">
    <property type="term" value="F:3'-tRNA processing endoribonuclease activity"/>
    <property type="evidence" value="ECO:0007669"/>
    <property type="project" value="UniProtKB-EC"/>
</dbReference>
<dbReference type="Pfam" id="PF12706">
    <property type="entry name" value="Lactamase_B_2"/>
    <property type="match status" value="2"/>
</dbReference>
<accession>A0A3M9XSY5</accession>
<feature type="domain" description="Metallo-beta-lactamase" evidence="1">
    <location>
        <begin position="241"/>
        <end position="314"/>
    </location>
</feature>
<dbReference type="InterPro" id="IPR001279">
    <property type="entry name" value="Metallo-B-lactamas"/>
</dbReference>
<name>A0A3M9XSY5_9HYPH</name>
<dbReference type="EC" id="3.1.26.11" evidence="2"/>